<gene>
    <name evidence="3" type="ORF">KM031_01675</name>
</gene>
<dbReference type="Pfam" id="PF13827">
    <property type="entry name" value="DUF4189"/>
    <property type="match status" value="1"/>
</dbReference>
<sequence>MMWFGAPALAGLCCLTLAGAAAAESLTGKAAAKLMYPAEGSAVEMQSQEGLSAQDTAALTLVGTGQPYYGAIAISPAEGLMVEATVASVNYHDTDAAQAAALKGCEAKRKGAVACQVVALIRPEGWEARDLQLSADATAALKAHYAAPGALAISASTGLFGLAKGDAAGDAAVKACEDKAKAGDCTVVIAD</sequence>
<organism evidence="3 4">
    <name type="scientific">Gemmobacter fulvus</name>
    <dbReference type="NCBI Taxonomy" id="2840474"/>
    <lineage>
        <taxon>Bacteria</taxon>
        <taxon>Pseudomonadati</taxon>
        <taxon>Pseudomonadota</taxon>
        <taxon>Alphaproteobacteria</taxon>
        <taxon>Rhodobacterales</taxon>
        <taxon>Paracoccaceae</taxon>
        <taxon>Gemmobacter</taxon>
    </lineage>
</organism>
<keyword evidence="4" id="KW-1185">Reference proteome</keyword>
<evidence type="ECO:0000256" key="1">
    <source>
        <dbReference type="SAM" id="SignalP"/>
    </source>
</evidence>
<dbReference type="AlphaFoldDB" id="A0A975S1T5"/>
<protein>
    <submittedName>
        <fullName evidence="3">DUF4189 domain-containing protein</fullName>
    </submittedName>
</protein>
<accession>A0A975S1T5</accession>
<evidence type="ECO:0000313" key="4">
    <source>
        <dbReference type="Proteomes" id="UP000679352"/>
    </source>
</evidence>
<feature type="signal peptide" evidence="1">
    <location>
        <begin position="1"/>
        <end position="23"/>
    </location>
</feature>
<dbReference type="EMBL" id="CP076361">
    <property type="protein sequence ID" value="QWK90651.1"/>
    <property type="molecule type" value="Genomic_DNA"/>
</dbReference>
<name>A0A975S1T5_9RHOB</name>
<keyword evidence="1" id="KW-0732">Signal</keyword>
<evidence type="ECO:0000313" key="3">
    <source>
        <dbReference type="EMBL" id="QWK90651.1"/>
    </source>
</evidence>
<feature type="domain" description="DUF4189" evidence="2">
    <location>
        <begin position="69"/>
        <end position="189"/>
    </location>
</feature>
<dbReference type="KEGG" id="gfu:KM031_01675"/>
<dbReference type="InterPro" id="IPR025240">
    <property type="entry name" value="DUF4189"/>
</dbReference>
<dbReference type="Proteomes" id="UP000679352">
    <property type="component" value="Chromosome"/>
</dbReference>
<feature type="chain" id="PRO_5038112455" evidence="1">
    <location>
        <begin position="24"/>
        <end position="191"/>
    </location>
</feature>
<evidence type="ECO:0000259" key="2">
    <source>
        <dbReference type="Pfam" id="PF13827"/>
    </source>
</evidence>
<dbReference type="RefSeq" id="WP_215504101.1">
    <property type="nucleotide sequence ID" value="NZ_CP076361.1"/>
</dbReference>
<reference evidence="3" key="1">
    <citation type="submission" date="2021-06" db="EMBL/GenBank/DDBJ databases">
        <title>Direct submission.</title>
        <authorList>
            <person name="Lee C.-S."/>
            <person name="Jin L."/>
        </authorList>
    </citation>
    <scope>NUCLEOTIDE SEQUENCE</scope>
    <source>
        <strain evidence="3">Con5</strain>
    </source>
</reference>
<proteinExistence type="predicted"/>